<dbReference type="EC" id="2.3.2.27" evidence="4"/>
<evidence type="ECO:0000259" key="12">
    <source>
        <dbReference type="PROSITE" id="PS50089"/>
    </source>
</evidence>
<dbReference type="FunFam" id="3.30.40.10:FF:000041">
    <property type="entry name" value="E3 ubiquitin-protein ligase SINAT3"/>
    <property type="match status" value="1"/>
</dbReference>
<evidence type="ECO:0000256" key="1">
    <source>
        <dbReference type="ARBA" id="ARBA00000900"/>
    </source>
</evidence>
<dbReference type="Pfam" id="PF21362">
    <property type="entry name" value="Sina_RING"/>
    <property type="match status" value="1"/>
</dbReference>
<dbReference type="GO" id="GO:0005737">
    <property type="term" value="C:cytoplasm"/>
    <property type="evidence" value="ECO:0007669"/>
    <property type="project" value="InterPro"/>
</dbReference>
<sequence>MGDQSSSASGGNGGDEDPSLRELLECPICLITMHPPIYQCKNGHPLCSACKSKVGNQCPTCRQELGDIRCLVLEKVAEKFKHSCKYQSSGCPEVLPYSIKSKHEEQCSFRPFNCPYPRCSVVGNISFLVAHLKDSHNGRTSNGCSYSERYIITYETGFQDRTWKPVVFHCYGHYFCLFFESFHLSGSPIYLAYVRFMGEDNEARKYSYGLAVKTNSRKMTWEGIPRSIRDSHESIRDSLDGFMIHSDMATFFFEEDIMRVACWILQEQQTAGNTSAEETRDQKLENLCHGIVEMSQKGSDLKILFKIRPYFKPIYDPLVYRESFIGLNSRSTQENTHESLSPEKMGDNSDGPKFWPI</sequence>
<dbReference type="Gene3D" id="3.30.40.10">
    <property type="entry name" value="Zinc/RING finger domain, C3HC4 (zinc finger)"/>
    <property type="match status" value="2"/>
</dbReference>
<dbReference type="InterPro" id="IPR049548">
    <property type="entry name" value="Sina-like_RING"/>
</dbReference>
<dbReference type="InterPro" id="IPR013010">
    <property type="entry name" value="Znf_SIAH"/>
</dbReference>
<comment type="similarity">
    <text evidence="3">Belongs to the SINA (Seven in absentia) family.</text>
</comment>
<keyword evidence="6" id="KW-0479">Metal-binding</keyword>
<comment type="catalytic activity">
    <reaction evidence="1">
        <text>S-ubiquitinyl-[E2 ubiquitin-conjugating enzyme]-L-cysteine + [acceptor protein]-L-lysine = [E2 ubiquitin-conjugating enzyme]-L-cysteine + N(6)-ubiquitinyl-[acceptor protein]-L-lysine.</text>
        <dbReference type="EC" id="2.3.2.27"/>
    </reaction>
</comment>
<dbReference type="InterPro" id="IPR008974">
    <property type="entry name" value="TRAF-like"/>
</dbReference>
<dbReference type="InterPro" id="IPR052088">
    <property type="entry name" value="E3_ubiquitin-ligase_SINA"/>
</dbReference>
<dbReference type="Pfam" id="PF21361">
    <property type="entry name" value="Sina_ZnF"/>
    <property type="match status" value="1"/>
</dbReference>
<dbReference type="InterPro" id="IPR018121">
    <property type="entry name" value="7-in-absentia-prot_TRAF-dom"/>
</dbReference>
<gene>
    <name evidence="14" type="ORF">ACMD2_19019</name>
</gene>
<feature type="compositionally biased region" description="Basic and acidic residues" evidence="11">
    <location>
        <begin position="335"/>
        <end position="347"/>
    </location>
</feature>
<dbReference type="CDD" id="cd16571">
    <property type="entry name" value="RING-HC_SIAHs"/>
    <property type="match status" value="1"/>
</dbReference>
<keyword evidence="5" id="KW-0808">Transferase</keyword>
<evidence type="ECO:0000256" key="9">
    <source>
        <dbReference type="ARBA" id="ARBA00022833"/>
    </source>
</evidence>
<dbReference type="Gene3D" id="2.60.210.10">
    <property type="entry name" value="Apoptosis, Tumor Necrosis Factor Receptor Associated Protein 2, Chain A"/>
    <property type="match status" value="1"/>
</dbReference>
<dbReference type="STRING" id="4615.A0A199W7U5"/>
<dbReference type="PROSITE" id="PS50089">
    <property type="entry name" value="ZF_RING_2"/>
    <property type="match status" value="1"/>
</dbReference>
<dbReference type="PROSITE" id="PS51081">
    <property type="entry name" value="ZF_SIAH"/>
    <property type="match status" value="1"/>
</dbReference>
<dbReference type="Proteomes" id="UP000092600">
    <property type="component" value="Unassembled WGS sequence"/>
</dbReference>
<dbReference type="EMBL" id="LSRQ01000147">
    <property type="protein sequence ID" value="OAY84985.1"/>
    <property type="molecule type" value="Genomic_DNA"/>
</dbReference>
<comment type="caution">
    <text evidence="14">The sequence shown here is derived from an EMBL/GenBank/DDBJ whole genome shotgun (WGS) entry which is preliminary data.</text>
</comment>
<feature type="domain" description="RING-type" evidence="12">
    <location>
        <begin position="26"/>
        <end position="62"/>
    </location>
</feature>
<evidence type="ECO:0000256" key="11">
    <source>
        <dbReference type="SAM" id="MobiDB-lite"/>
    </source>
</evidence>
<keyword evidence="9" id="KW-0862">Zinc</keyword>
<evidence type="ECO:0000259" key="13">
    <source>
        <dbReference type="PROSITE" id="PS51081"/>
    </source>
</evidence>
<dbReference type="GO" id="GO:0061630">
    <property type="term" value="F:ubiquitin protein ligase activity"/>
    <property type="evidence" value="ECO:0007669"/>
    <property type="project" value="UniProtKB-EC"/>
</dbReference>
<evidence type="ECO:0000256" key="2">
    <source>
        <dbReference type="ARBA" id="ARBA00004906"/>
    </source>
</evidence>
<feature type="domain" description="SIAH-type" evidence="13">
    <location>
        <begin position="79"/>
        <end position="137"/>
    </location>
</feature>
<comment type="pathway">
    <text evidence="2">Protein modification; protein ubiquitination.</text>
</comment>
<evidence type="ECO:0000256" key="4">
    <source>
        <dbReference type="ARBA" id="ARBA00012483"/>
    </source>
</evidence>
<dbReference type="GO" id="GO:0006511">
    <property type="term" value="P:ubiquitin-dependent protein catabolic process"/>
    <property type="evidence" value="ECO:0007669"/>
    <property type="project" value="InterPro"/>
</dbReference>
<evidence type="ECO:0000256" key="3">
    <source>
        <dbReference type="ARBA" id="ARBA00009119"/>
    </source>
</evidence>
<dbReference type="SUPFAM" id="SSF49599">
    <property type="entry name" value="TRAF domain-like"/>
    <property type="match status" value="1"/>
</dbReference>
<evidence type="ECO:0000256" key="10">
    <source>
        <dbReference type="PROSITE-ProRule" id="PRU00455"/>
    </source>
</evidence>
<dbReference type="AlphaFoldDB" id="A0A199W7U5"/>
<dbReference type="InterPro" id="IPR001841">
    <property type="entry name" value="Znf_RING"/>
</dbReference>
<dbReference type="UniPathway" id="UPA00143"/>
<evidence type="ECO:0000256" key="6">
    <source>
        <dbReference type="ARBA" id="ARBA00022723"/>
    </source>
</evidence>
<accession>A0A199W7U5</accession>
<keyword evidence="8" id="KW-0833">Ubl conjugation pathway</keyword>
<dbReference type="GO" id="GO:0008270">
    <property type="term" value="F:zinc ion binding"/>
    <property type="evidence" value="ECO:0007669"/>
    <property type="project" value="UniProtKB-KW"/>
</dbReference>
<dbReference type="PANTHER" id="PTHR10315:SF163">
    <property type="entry name" value="RING-TYPE E3 UBIQUITIN TRANSFERASE"/>
    <property type="match status" value="1"/>
</dbReference>
<reference evidence="14 15" key="1">
    <citation type="journal article" date="2016" name="DNA Res.">
        <title>The draft genome of MD-2 pineapple using hybrid error correction of long reads.</title>
        <authorList>
            <person name="Redwan R.M."/>
            <person name="Saidin A."/>
            <person name="Kumar S.V."/>
        </authorList>
    </citation>
    <scope>NUCLEOTIDE SEQUENCE [LARGE SCALE GENOMIC DNA]</scope>
    <source>
        <strain evidence="15">cv. MD2</strain>
        <tissue evidence="14">Leaf</tissue>
    </source>
</reference>
<evidence type="ECO:0000256" key="7">
    <source>
        <dbReference type="ARBA" id="ARBA00022771"/>
    </source>
</evidence>
<evidence type="ECO:0000313" key="15">
    <source>
        <dbReference type="Proteomes" id="UP000092600"/>
    </source>
</evidence>
<organism evidence="14 15">
    <name type="scientific">Ananas comosus</name>
    <name type="common">Pineapple</name>
    <name type="synonym">Ananas ananas</name>
    <dbReference type="NCBI Taxonomy" id="4615"/>
    <lineage>
        <taxon>Eukaryota</taxon>
        <taxon>Viridiplantae</taxon>
        <taxon>Streptophyta</taxon>
        <taxon>Embryophyta</taxon>
        <taxon>Tracheophyta</taxon>
        <taxon>Spermatophyta</taxon>
        <taxon>Magnoliopsida</taxon>
        <taxon>Liliopsida</taxon>
        <taxon>Poales</taxon>
        <taxon>Bromeliaceae</taxon>
        <taxon>Bromelioideae</taxon>
        <taxon>Ananas</taxon>
    </lineage>
</organism>
<keyword evidence="7 10" id="KW-0863">Zinc-finger</keyword>
<evidence type="ECO:0000313" key="14">
    <source>
        <dbReference type="EMBL" id="OAY84985.1"/>
    </source>
</evidence>
<feature type="region of interest" description="Disordered" evidence="11">
    <location>
        <begin position="331"/>
        <end position="357"/>
    </location>
</feature>
<name>A0A199W7U5_ANACO</name>
<evidence type="ECO:0000256" key="8">
    <source>
        <dbReference type="ARBA" id="ARBA00022786"/>
    </source>
</evidence>
<protein>
    <recommendedName>
        <fullName evidence="4">RING-type E3 ubiquitin transferase</fullName>
        <ecNumber evidence="4">2.3.2.27</ecNumber>
    </recommendedName>
</protein>
<dbReference type="InterPro" id="IPR013083">
    <property type="entry name" value="Znf_RING/FYVE/PHD"/>
</dbReference>
<evidence type="ECO:0000256" key="5">
    <source>
        <dbReference type="ARBA" id="ARBA00022679"/>
    </source>
</evidence>
<dbReference type="PANTHER" id="PTHR10315">
    <property type="entry name" value="E3 UBIQUITIN PROTEIN LIGASE SIAH"/>
    <property type="match status" value="1"/>
</dbReference>
<dbReference type="Pfam" id="PF03145">
    <property type="entry name" value="Sina_TRAF"/>
    <property type="match status" value="1"/>
</dbReference>
<dbReference type="GO" id="GO:0016567">
    <property type="term" value="P:protein ubiquitination"/>
    <property type="evidence" value="ECO:0007669"/>
    <property type="project" value="UniProtKB-UniPathway"/>
</dbReference>
<proteinExistence type="inferred from homology"/>
<dbReference type="SUPFAM" id="SSF57850">
    <property type="entry name" value="RING/U-box"/>
    <property type="match status" value="1"/>
</dbReference>